<dbReference type="PRINTS" id="PR00080">
    <property type="entry name" value="SDRFAMILY"/>
</dbReference>
<dbReference type="Pfam" id="PF13561">
    <property type="entry name" value="adh_short_C2"/>
    <property type="match status" value="1"/>
</dbReference>
<evidence type="ECO:0000313" key="5">
    <source>
        <dbReference type="Proteomes" id="UP001597128"/>
    </source>
</evidence>
<organism evidence="4 5">
    <name type="scientific">Methylophilus luteus</name>
    <dbReference type="NCBI Taxonomy" id="640108"/>
    <lineage>
        <taxon>Bacteria</taxon>
        <taxon>Pseudomonadati</taxon>
        <taxon>Pseudomonadota</taxon>
        <taxon>Betaproteobacteria</taxon>
        <taxon>Nitrosomonadales</taxon>
        <taxon>Methylophilaceae</taxon>
        <taxon>Methylophilus</taxon>
    </lineage>
</organism>
<protein>
    <submittedName>
        <fullName evidence="4">SDR family oxidoreductase</fullName>
    </submittedName>
</protein>
<dbReference type="Gene3D" id="3.40.50.720">
    <property type="entry name" value="NAD(P)-binding Rossmann-like Domain"/>
    <property type="match status" value="1"/>
</dbReference>
<comment type="similarity">
    <text evidence="1">Belongs to the short-chain dehydrogenases/reductases (SDR) family.</text>
</comment>
<dbReference type="InterPro" id="IPR002347">
    <property type="entry name" value="SDR_fam"/>
</dbReference>
<dbReference type="PANTHER" id="PTHR48107:SF16">
    <property type="entry name" value="NADPH-DEPENDENT ALDEHYDE REDUCTASE 1, CHLOROPLASTIC"/>
    <property type="match status" value="1"/>
</dbReference>
<evidence type="ECO:0000256" key="2">
    <source>
        <dbReference type="ARBA" id="ARBA00023002"/>
    </source>
</evidence>
<sequence length="287" mass="31498">MQETKKKLNPPQHQESQPGSEEEMVPTPIYIDAHYKGSEKLQDKVAIITGGDSGIGRAVAVHYAAEGADVAIIYLDEHEDAQKTKALVEEYGRKCLLLPGDVSDERFCQESVEDTLKHLGKLDIVVNNAAQQFPQPSILDISQRQLEHTFRTNIFAMFYLVKAALPHLPDKSHIINTTSVTAYRGSPELLDYSATKGAVVSFTRSLAKQLVEKNIYVNAVAPGPVWTPLIPSTFDEKKVSEFGNQVPLKRPGQPSEIAPAYVFLASQDSSFMTGQVIHPNGGEVVNG</sequence>
<evidence type="ECO:0000256" key="3">
    <source>
        <dbReference type="SAM" id="MobiDB-lite"/>
    </source>
</evidence>
<proteinExistence type="inferred from homology"/>
<dbReference type="InterPro" id="IPR036291">
    <property type="entry name" value="NAD(P)-bd_dom_sf"/>
</dbReference>
<reference evidence="5" key="1">
    <citation type="journal article" date="2019" name="Int. J. Syst. Evol. Microbiol.">
        <title>The Global Catalogue of Microorganisms (GCM) 10K type strain sequencing project: providing services to taxonomists for standard genome sequencing and annotation.</title>
        <authorList>
            <consortium name="The Broad Institute Genomics Platform"/>
            <consortium name="The Broad Institute Genome Sequencing Center for Infectious Disease"/>
            <person name="Wu L."/>
            <person name="Ma J."/>
        </authorList>
    </citation>
    <scope>NUCLEOTIDE SEQUENCE [LARGE SCALE GENOMIC DNA]</scope>
    <source>
        <strain evidence="5">CCUG 58412</strain>
    </source>
</reference>
<dbReference type="SUPFAM" id="SSF51735">
    <property type="entry name" value="NAD(P)-binding Rossmann-fold domains"/>
    <property type="match status" value="1"/>
</dbReference>
<gene>
    <name evidence="4" type="ORF">ACFQ1Z_07340</name>
</gene>
<evidence type="ECO:0000313" key="4">
    <source>
        <dbReference type="EMBL" id="MFD0913355.1"/>
    </source>
</evidence>
<accession>A0ABW3F8T5</accession>
<keyword evidence="2" id="KW-0560">Oxidoreductase</keyword>
<dbReference type="PANTHER" id="PTHR48107">
    <property type="entry name" value="NADPH-DEPENDENT ALDEHYDE REDUCTASE-LIKE PROTEIN, CHLOROPLASTIC-RELATED"/>
    <property type="match status" value="1"/>
</dbReference>
<dbReference type="CDD" id="cd05355">
    <property type="entry name" value="SDR_c1"/>
    <property type="match status" value="1"/>
</dbReference>
<feature type="region of interest" description="Disordered" evidence="3">
    <location>
        <begin position="1"/>
        <end position="25"/>
    </location>
</feature>
<dbReference type="PROSITE" id="PS00061">
    <property type="entry name" value="ADH_SHORT"/>
    <property type="match status" value="1"/>
</dbReference>
<name>A0ABW3F8T5_9PROT</name>
<comment type="caution">
    <text evidence="4">The sequence shown here is derived from an EMBL/GenBank/DDBJ whole genome shotgun (WGS) entry which is preliminary data.</text>
</comment>
<dbReference type="PRINTS" id="PR00081">
    <property type="entry name" value="GDHRDH"/>
</dbReference>
<dbReference type="EMBL" id="JBHTKB010000001">
    <property type="protein sequence ID" value="MFD0913355.1"/>
    <property type="molecule type" value="Genomic_DNA"/>
</dbReference>
<evidence type="ECO:0000256" key="1">
    <source>
        <dbReference type="ARBA" id="ARBA00006484"/>
    </source>
</evidence>
<dbReference type="InterPro" id="IPR020904">
    <property type="entry name" value="Sc_DH/Rdtase_CS"/>
</dbReference>
<dbReference type="Proteomes" id="UP001597128">
    <property type="component" value="Unassembled WGS sequence"/>
</dbReference>
<keyword evidence="5" id="KW-1185">Reference proteome</keyword>
<dbReference type="RefSeq" id="WP_379056683.1">
    <property type="nucleotide sequence ID" value="NZ_JBHTKB010000001.1"/>
</dbReference>
<dbReference type="NCBIfam" id="NF005214">
    <property type="entry name" value="PRK06701.1"/>
    <property type="match status" value="1"/>
</dbReference>